<evidence type="ECO:0000256" key="1">
    <source>
        <dbReference type="SAM" id="Phobius"/>
    </source>
</evidence>
<organism evidence="2 4">
    <name type="scientific">Enterococcus gilvus ATCC BAA-350</name>
    <dbReference type="NCBI Taxonomy" id="1158614"/>
    <lineage>
        <taxon>Bacteria</taxon>
        <taxon>Bacillati</taxon>
        <taxon>Bacillota</taxon>
        <taxon>Bacilli</taxon>
        <taxon>Lactobacillales</taxon>
        <taxon>Enterococcaceae</taxon>
        <taxon>Enterococcus</taxon>
    </lineage>
</organism>
<dbReference type="eggNOG" id="ENOG5032NP8">
    <property type="taxonomic scope" value="Bacteria"/>
</dbReference>
<dbReference type="HOGENOM" id="CLU_153764_0_0_9"/>
<evidence type="ECO:0000313" key="2">
    <source>
        <dbReference type="EMBL" id="EOI55086.1"/>
    </source>
</evidence>
<evidence type="ECO:0000313" key="3">
    <source>
        <dbReference type="EMBL" id="EOW81537.1"/>
    </source>
</evidence>
<feature type="transmembrane region" description="Helical" evidence="1">
    <location>
        <begin position="123"/>
        <end position="144"/>
    </location>
</feature>
<keyword evidence="1" id="KW-0472">Membrane</keyword>
<dbReference type="EMBL" id="AJDQ01000009">
    <property type="protein sequence ID" value="EOI55086.1"/>
    <property type="molecule type" value="Genomic_DNA"/>
</dbReference>
<feature type="transmembrane region" description="Helical" evidence="1">
    <location>
        <begin position="42"/>
        <end position="72"/>
    </location>
</feature>
<protein>
    <submittedName>
        <fullName evidence="2">Uncharacterized protein</fullName>
    </submittedName>
</protein>
<accession>R2VBV5</accession>
<dbReference type="Proteomes" id="UP000014160">
    <property type="component" value="Unassembled WGS sequence"/>
</dbReference>
<feature type="transmembrane region" description="Helical" evidence="1">
    <location>
        <begin position="6"/>
        <end position="30"/>
    </location>
</feature>
<evidence type="ECO:0000313" key="4">
    <source>
        <dbReference type="Proteomes" id="UP000013750"/>
    </source>
</evidence>
<gene>
    <name evidence="3" type="ORF">I592_00833</name>
    <name evidence="2" type="ORF">UKC_03127</name>
</gene>
<reference evidence="3 5" key="2">
    <citation type="submission" date="2013-03" db="EMBL/GenBank/DDBJ databases">
        <title>The Genome Sequence of Enterococcus gilvus ATCC BAA-350 (PacBio/Illumina hybrid assembly).</title>
        <authorList>
            <consortium name="The Broad Institute Genomics Platform"/>
            <consortium name="The Broad Institute Genome Sequencing Center for Infectious Disease"/>
            <person name="Earl A."/>
            <person name="Russ C."/>
            <person name="Gilmore M."/>
            <person name="Surin D."/>
            <person name="Walker B."/>
            <person name="Young S."/>
            <person name="Zeng Q."/>
            <person name="Gargeya S."/>
            <person name="Fitzgerald M."/>
            <person name="Haas B."/>
            <person name="Abouelleil A."/>
            <person name="Allen A.W."/>
            <person name="Alvarado L."/>
            <person name="Arachchi H.M."/>
            <person name="Berlin A.M."/>
            <person name="Chapman S.B."/>
            <person name="Gainer-Dewar J."/>
            <person name="Goldberg J."/>
            <person name="Griggs A."/>
            <person name="Gujja S."/>
            <person name="Hansen M."/>
            <person name="Howarth C."/>
            <person name="Imamovic A."/>
            <person name="Ireland A."/>
            <person name="Larimer J."/>
            <person name="McCowan C."/>
            <person name="Murphy C."/>
            <person name="Pearson M."/>
            <person name="Poon T.W."/>
            <person name="Priest M."/>
            <person name="Roberts A."/>
            <person name="Saif S."/>
            <person name="Shea T."/>
            <person name="Sisk P."/>
            <person name="Sykes S."/>
            <person name="Wortman J."/>
            <person name="Nusbaum C."/>
            <person name="Birren B."/>
        </authorList>
    </citation>
    <scope>NUCLEOTIDE SEQUENCE [LARGE SCALE GENOMIC DNA]</scope>
    <source>
        <strain evidence="3 5">ATCC BAA-350</strain>
    </source>
</reference>
<dbReference type="OrthoDB" id="2195182at2"/>
<dbReference type="Proteomes" id="UP000013750">
    <property type="component" value="Unassembled WGS sequence"/>
</dbReference>
<dbReference type="EMBL" id="ASWH01000001">
    <property type="protein sequence ID" value="EOW81537.1"/>
    <property type="molecule type" value="Genomic_DNA"/>
</dbReference>
<dbReference type="PATRIC" id="fig|1158614.3.peg.3119"/>
<keyword evidence="1" id="KW-0812">Transmembrane</keyword>
<comment type="caution">
    <text evidence="2">The sequence shown here is derived from an EMBL/GenBank/DDBJ whole genome shotgun (WGS) entry which is preliminary data.</text>
</comment>
<dbReference type="RefSeq" id="WP_010781489.1">
    <property type="nucleotide sequence ID" value="NZ_ASWH01000001.1"/>
</dbReference>
<keyword evidence="5" id="KW-1185">Reference proteome</keyword>
<keyword evidence="1" id="KW-1133">Transmembrane helix</keyword>
<proteinExistence type="predicted"/>
<reference evidence="2 4" key="1">
    <citation type="submission" date="2013-02" db="EMBL/GenBank/DDBJ databases">
        <title>The Genome Sequence of Enterococcus gilvus ATCC BAA-350.</title>
        <authorList>
            <consortium name="The Broad Institute Genome Sequencing Platform"/>
            <consortium name="The Broad Institute Genome Sequencing Center for Infectious Disease"/>
            <person name="Earl A.M."/>
            <person name="Gilmore M.S."/>
            <person name="Lebreton F."/>
            <person name="Walker B."/>
            <person name="Young S.K."/>
            <person name="Zeng Q."/>
            <person name="Gargeya S."/>
            <person name="Fitzgerald M."/>
            <person name="Haas B."/>
            <person name="Abouelleil A."/>
            <person name="Alvarado L."/>
            <person name="Arachchi H.M."/>
            <person name="Berlin A.M."/>
            <person name="Chapman S.B."/>
            <person name="Dewar J."/>
            <person name="Goldberg J."/>
            <person name="Griggs A."/>
            <person name="Gujja S."/>
            <person name="Hansen M."/>
            <person name="Howarth C."/>
            <person name="Imamovic A."/>
            <person name="Larimer J."/>
            <person name="McCowan C."/>
            <person name="Murphy C."/>
            <person name="Neiman D."/>
            <person name="Pearson M."/>
            <person name="Priest M."/>
            <person name="Roberts A."/>
            <person name="Saif S."/>
            <person name="Shea T."/>
            <person name="Sisk P."/>
            <person name="Sykes S."/>
            <person name="Wortman J."/>
            <person name="Nusbaum C."/>
            <person name="Birren B."/>
        </authorList>
    </citation>
    <scope>NUCLEOTIDE SEQUENCE [LARGE SCALE GENOMIC DNA]</scope>
    <source>
        <strain evidence="2 4">ATCC BAA-350</strain>
    </source>
</reference>
<evidence type="ECO:0000313" key="5">
    <source>
        <dbReference type="Proteomes" id="UP000014160"/>
    </source>
</evidence>
<dbReference type="AlphaFoldDB" id="R2VBV5"/>
<name>R2VBV5_9ENTE</name>
<sequence>MIIYGIFTLIFWGISLYSFIGLFSLIRIILRFYRYDELERRTVVDAFAISMGVILVVHLVQLVLSFTVPIEIVSILSPGRYLTGGLISNDPVHVDSFLFDCAIIGLSYRLRSTRYGLTSKKQRLVPIVILLSLLCIFFLTTLIFM</sequence>